<protein>
    <submittedName>
        <fullName evidence="1">Uncharacterized protein</fullName>
    </submittedName>
</protein>
<reference evidence="1 2" key="1">
    <citation type="journal article" date="2021" name="Elife">
        <title>Chloroplast acquisition without the gene transfer in kleptoplastic sea slugs, Plakobranchus ocellatus.</title>
        <authorList>
            <person name="Maeda T."/>
            <person name="Takahashi S."/>
            <person name="Yoshida T."/>
            <person name="Shimamura S."/>
            <person name="Takaki Y."/>
            <person name="Nagai Y."/>
            <person name="Toyoda A."/>
            <person name="Suzuki Y."/>
            <person name="Arimoto A."/>
            <person name="Ishii H."/>
            <person name="Satoh N."/>
            <person name="Nishiyama T."/>
            <person name="Hasebe M."/>
            <person name="Maruyama T."/>
            <person name="Minagawa J."/>
            <person name="Obokata J."/>
            <person name="Shigenobu S."/>
        </authorList>
    </citation>
    <scope>NUCLEOTIDE SEQUENCE [LARGE SCALE GENOMIC DNA]</scope>
</reference>
<dbReference type="EMBL" id="BMAT01009612">
    <property type="protein sequence ID" value="GFS09747.1"/>
    <property type="molecule type" value="Genomic_DNA"/>
</dbReference>
<proteinExistence type="predicted"/>
<sequence>MFGIYLHEKSMLNTNLKSKSNFTNFHMLDFTPQYPGLKAWPEIPPRGRFEVVLRVGILACADEITNESSFSPNVAVFRPKKGLTSRDACVVDG</sequence>
<evidence type="ECO:0000313" key="1">
    <source>
        <dbReference type="EMBL" id="GFS09747.1"/>
    </source>
</evidence>
<accession>A0AAV4ILS8</accession>
<keyword evidence="2" id="KW-1185">Reference proteome</keyword>
<gene>
    <name evidence="1" type="ORF">ElyMa_004790500</name>
</gene>
<dbReference type="Proteomes" id="UP000762676">
    <property type="component" value="Unassembled WGS sequence"/>
</dbReference>
<name>A0AAV4ILS8_9GAST</name>
<dbReference type="AlphaFoldDB" id="A0AAV4ILS8"/>
<evidence type="ECO:0000313" key="2">
    <source>
        <dbReference type="Proteomes" id="UP000762676"/>
    </source>
</evidence>
<organism evidence="1 2">
    <name type="scientific">Elysia marginata</name>
    <dbReference type="NCBI Taxonomy" id="1093978"/>
    <lineage>
        <taxon>Eukaryota</taxon>
        <taxon>Metazoa</taxon>
        <taxon>Spiralia</taxon>
        <taxon>Lophotrochozoa</taxon>
        <taxon>Mollusca</taxon>
        <taxon>Gastropoda</taxon>
        <taxon>Heterobranchia</taxon>
        <taxon>Euthyneura</taxon>
        <taxon>Panpulmonata</taxon>
        <taxon>Sacoglossa</taxon>
        <taxon>Placobranchoidea</taxon>
        <taxon>Plakobranchidae</taxon>
        <taxon>Elysia</taxon>
    </lineage>
</organism>
<comment type="caution">
    <text evidence="1">The sequence shown here is derived from an EMBL/GenBank/DDBJ whole genome shotgun (WGS) entry which is preliminary data.</text>
</comment>